<accession>A0AA87YZM7</accession>
<evidence type="ECO:0000256" key="1">
    <source>
        <dbReference type="SAM" id="MobiDB-lite"/>
    </source>
</evidence>
<dbReference type="EMBL" id="BTGU01003957">
    <property type="protein sequence ID" value="GMN20982.1"/>
    <property type="molecule type" value="Genomic_DNA"/>
</dbReference>
<feature type="compositionally biased region" description="Basic and acidic residues" evidence="1">
    <location>
        <begin position="44"/>
        <end position="72"/>
    </location>
</feature>
<gene>
    <name evidence="2" type="ORF">TIFTF001_045417</name>
    <name evidence="3" type="ORF">TIFTF001_045420</name>
</gene>
<comment type="caution">
    <text evidence="3">The sequence shown here is derived from an EMBL/GenBank/DDBJ whole genome shotgun (WGS) entry which is preliminary data.</text>
</comment>
<name>A0AA87YZM7_FICCA</name>
<keyword evidence="4" id="KW-1185">Reference proteome</keyword>
<sequence length="81" mass="9440">MRRKRRIQVVMEGGDVGVGETTCRLTEVVEVVVMGGRWRWGEEGGEGRLAREREKEEEREREMGFEKREKEGWGWTGGEVE</sequence>
<protein>
    <submittedName>
        <fullName evidence="3">Uncharacterized protein</fullName>
    </submittedName>
</protein>
<evidence type="ECO:0000313" key="4">
    <source>
        <dbReference type="Proteomes" id="UP001187192"/>
    </source>
</evidence>
<reference evidence="3" key="1">
    <citation type="submission" date="2023-07" db="EMBL/GenBank/DDBJ databases">
        <title>draft genome sequence of fig (Ficus carica).</title>
        <authorList>
            <person name="Takahashi T."/>
            <person name="Nishimura K."/>
        </authorList>
    </citation>
    <scope>NUCLEOTIDE SEQUENCE</scope>
</reference>
<evidence type="ECO:0000313" key="3">
    <source>
        <dbReference type="EMBL" id="GMN21000.1"/>
    </source>
</evidence>
<organism evidence="3 4">
    <name type="scientific">Ficus carica</name>
    <name type="common">Common fig</name>
    <dbReference type="NCBI Taxonomy" id="3494"/>
    <lineage>
        <taxon>Eukaryota</taxon>
        <taxon>Viridiplantae</taxon>
        <taxon>Streptophyta</taxon>
        <taxon>Embryophyta</taxon>
        <taxon>Tracheophyta</taxon>
        <taxon>Spermatophyta</taxon>
        <taxon>Magnoliopsida</taxon>
        <taxon>eudicotyledons</taxon>
        <taxon>Gunneridae</taxon>
        <taxon>Pentapetalae</taxon>
        <taxon>rosids</taxon>
        <taxon>fabids</taxon>
        <taxon>Rosales</taxon>
        <taxon>Moraceae</taxon>
        <taxon>Ficeae</taxon>
        <taxon>Ficus</taxon>
    </lineage>
</organism>
<dbReference type="EMBL" id="BTGU01003958">
    <property type="protein sequence ID" value="GMN21000.1"/>
    <property type="molecule type" value="Genomic_DNA"/>
</dbReference>
<proteinExistence type="predicted"/>
<dbReference type="Proteomes" id="UP001187192">
    <property type="component" value="Unassembled WGS sequence"/>
</dbReference>
<evidence type="ECO:0000313" key="2">
    <source>
        <dbReference type="EMBL" id="GMN20982.1"/>
    </source>
</evidence>
<feature type="region of interest" description="Disordered" evidence="1">
    <location>
        <begin position="44"/>
        <end position="81"/>
    </location>
</feature>
<dbReference type="AlphaFoldDB" id="A0AA87YZM7"/>